<evidence type="ECO:0000256" key="3">
    <source>
        <dbReference type="ARBA" id="ARBA00010617"/>
    </source>
</evidence>
<sequence length="452" mass="51161">MKEITSNRLRFLKPVEQYGALSFFGHNIVASEGEEWKRYRKVTAPAFSEPNNKLVWDETIALFVIGAAGFGRRISWQDDLVVPPGHKMTFKDALHVASTDVIIKLICSDWVLKYAPFKRLNKCKAAYDELEQYMLEMIASRRTEEKKEERYDLFSSMLDASADDLDGGAKMTDGELLGNIFIFMLAGHETTAHTLCYTFALLALYQDEQETLYQHIKSVLADGREPRYEDMNKLTQSTAWVARKNCFTVPLLIDLYSVFYETLRMFPPAGNIPKVAAEDTTLVTHNSAGEPVIVPVPQGTYLTLHLVGMHYHPLYWNDPAMFKPARFLAPDFPRDAFLPFSGGARACLGRRFFETEGIAILTMLISKFKIEVKDESEFAGESFEEKKARIFQSREGLTMTFVICPYYMNMLSLNTGPSGLCASLWSSKDVNSATQVLLNVVAIQAGVWVYIK</sequence>
<evidence type="ECO:0000313" key="11">
    <source>
        <dbReference type="EMBL" id="THG96023.1"/>
    </source>
</evidence>
<name>A0A4S4KDF6_9APHY</name>
<keyword evidence="6 10" id="KW-0560">Oxidoreductase</keyword>
<dbReference type="InterPro" id="IPR050121">
    <property type="entry name" value="Cytochrome_P450_monoxygenase"/>
</dbReference>
<dbReference type="Gene3D" id="1.10.630.10">
    <property type="entry name" value="Cytochrome P450"/>
    <property type="match status" value="1"/>
</dbReference>
<dbReference type="PANTHER" id="PTHR24305:SF166">
    <property type="entry name" value="CYTOCHROME P450 12A4, MITOCHONDRIAL-RELATED"/>
    <property type="match status" value="1"/>
</dbReference>
<dbReference type="Proteomes" id="UP000309038">
    <property type="component" value="Unassembled WGS sequence"/>
</dbReference>
<dbReference type="SUPFAM" id="SSF48264">
    <property type="entry name" value="Cytochrome P450"/>
    <property type="match status" value="1"/>
</dbReference>
<accession>A0A4S4KDF6</accession>
<evidence type="ECO:0000256" key="1">
    <source>
        <dbReference type="ARBA" id="ARBA00001971"/>
    </source>
</evidence>
<feature type="binding site" description="axial binding residue" evidence="9">
    <location>
        <position position="347"/>
    </location>
    <ligand>
        <name>heme</name>
        <dbReference type="ChEBI" id="CHEBI:30413"/>
    </ligand>
    <ligandPart>
        <name>Fe</name>
        <dbReference type="ChEBI" id="CHEBI:18248"/>
    </ligandPart>
</feature>
<dbReference type="GO" id="GO:0016705">
    <property type="term" value="F:oxidoreductase activity, acting on paired donors, with incorporation or reduction of molecular oxygen"/>
    <property type="evidence" value="ECO:0007669"/>
    <property type="project" value="InterPro"/>
</dbReference>
<evidence type="ECO:0000256" key="2">
    <source>
        <dbReference type="ARBA" id="ARBA00005179"/>
    </source>
</evidence>
<dbReference type="InterPro" id="IPR001128">
    <property type="entry name" value="Cyt_P450"/>
</dbReference>
<keyword evidence="5 9" id="KW-0479">Metal-binding</keyword>
<comment type="caution">
    <text evidence="11">The sequence shown here is derived from an EMBL/GenBank/DDBJ whole genome shotgun (WGS) entry which is preliminary data.</text>
</comment>
<evidence type="ECO:0000313" key="12">
    <source>
        <dbReference type="Proteomes" id="UP000309038"/>
    </source>
</evidence>
<dbReference type="EMBL" id="SGPJ01000269">
    <property type="protein sequence ID" value="THG96023.1"/>
    <property type="molecule type" value="Genomic_DNA"/>
</dbReference>
<reference evidence="11 12" key="1">
    <citation type="submission" date="2019-02" db="EMBL/GenBank/DDBJ databases">
        <title>Genome sequencing of the rare red list fungi Phlebia centrifuga.</title>
        <authorList>
            <person name="Buettner E."/>
            <person name="Kellner H."/>
        </authorList>
    </citation>
    <scope>NUCLEOTIDE SEQUENCE [LARGE SCALE GENOMIC DNA]</scope>
    <source>
        <strain evidence="11 12">DSM 108282</strain>
    </source>
</reference>
<comment type="cofactor">
    <cofactor evidence="1 9">
        <name>heme</name>
        <dbReference type="ChEBI" id="CHEBI:30413"/>
    </cofactor>
</comment>
<organism evidence="11 12">
    <name type="scientific">Hermanssonia centrifuga</name>
    <dbReference type="NCBI Taxonomy" id="98765"/>
    <lineage>
        <taxon>Eukaryota</taxon>
        <taxon>Fungi</taxon>
        <taxon>Dikarya</taxon>
        <taxon>Basidiomycota</taxon>
        <taxon>Agaricomycotina</taxon>
        <taxon>Agaricomycetes</taxon>
        <taxon>Polyporales</taxon>
        <taxon>Meruliaceae</taxon>
        <taxon>Hermanssonia</taxon>
    </lineage>
</organism>
<dbReference type="InterPro" id="IPR036396">
    <property type="entry name" value="Cyt_P450_sf"/>
</dbReference>
<evidence type="ECO:0000256" key="7">
    <source>
        <dbReference type="ARBA" id="ARBA00023004"/>
    </source>
</evidence>
<dbReference type="PRINTS" id="PR00385">
    <property type="entry name" value="P450"/>
</dbReference>
<dbReference type="GO" id="GO:0005506">
    <property type="term" value="F:iron ion binding"/>
    <property type="evidence" value="ECO:0007669"/>
    <property type="project" value="InterPro"/>
</dbReference>
<dbReference type="PROSITE" id="PS00086">
    <property type="entry name" value="CYTOCHROME_P450"/>
    <property type="match status" value="1"/>
</dbReference>
<keyword evidence="4 9" id="KW-0349">Heme</keyword>
<dbReference type="GO" id="GO:0004497">
    <property type="term" value="F:monooxygenase activity"/>
    <property type="evidence" value="ECO:0007669"/>
    <property type="project" value="UniProtKB-KW"/>
</dbReference>
<evidence type="ECO:0000256" key="6">
    <source>
        <dbReference type="ARBA" id="ARBA00023002"/>
    </source>
</evidence>
<keyword evidence="8 10" id="KW-0503">Monooxygenase</keyword>
<evidence type="ECO:0000256" key="10">
    <source>
        <dbReference type="RuleBase" id="RU000461"/>
    </source>
</evidence>
<dbReference type="InterPro" id="IPR017972">
    <property type="entry name" value="Cyt_P450_CS"/>
</dbReference>
<dbReference type="PANTHER" id="PTHR24305">
    <property type="entry name" value="CYTOCHROME P450"/>
    <property type="match status" value="1"/>
</dbReference>
<dbReference type="GO" id="GO:0020037">
    <property type="term" value="F:heme binding"/>
    <property type="evidence" value="ECO:0007669"/>
    <property type="project" value="InterPro"/>
</dbReference>
<dbReference type="PRINTS" id="PR00463">
    <property type="entry name" value="EP450I"/>
</dbReference>
<evidence type="ECO:0008006" key="13">
    <source>
        <dbReference type="Google" id="ProtNLM"/>
    </source>
</evidence>
<keyword evidence="7 9" id="KW-0408">Iron</keyword>
<proteinExistence type="inferred from homology"/>
<dbReference type="InterPro" id="IPR002401">
    <property type="entry name" value="Cyt_P450_E_grp-I"/>
</dbReference>
<gene>
    <name evidence="11" type="ORF">EW026_g5730</name>
</gene>
<protein>
    <recommendedName>
        <fullName evidence="13">Cytochrome P450</fullName>
    </recommendedName>
</protein>
<evidence type="ECO:0000256" key="4">
    <source>
        <dbReference type="ARBA" id="ARBA00022617"/>
    </source>
</evidence>
<comment type="pathway">
    <text evidence="2">Secondary metabolite biosynthesis.</text>
</comment>
<evidence type="ECO:0000256" key="5">
    <source>
        <dbReference type="ARBA" id="ARBA00022723"/>
    </source>
</evidence>
<dbReference type="Pfam" id="PF00067">
    <property type="entry name" value="p450"/>
    <property type="match status" value="2"/>
</dbReference>
<evidence type="ECO:0000256" key="8">
    <source>
        <dbReference type="ARBA" id="ARBA00023033"/>
    </source>
</evidence>
<evidence type="ECO:0000256" key="9">
    <source>
        <dbReference type="PIRSR" id="PIRSR602401-1"/>
    </source>
</evidence>
<keyword evidence="12" id="KW-1185">Reference proteome</keyword>
<dbReference type="AlphaFoldDB" id="A0A4S4KDF6"/>
<comment type="similarity">
    <text evidence="3 10">Belongs to the cytochrome P450 family.</text>
</comment>
<feature type="non-terminal residue" evidence="11">
    <location>
        <position position="452"/>
    </location>
</feature>